<dbReference type="Gene3D" id="2.40.10.350">
    <property type="entry name" value="Rod shape-determining protein MreC, domain 2"/>
    <property type="match status" value="1"/>
</dbReference>
<comment type="similarity">
    <text evidence="1">Belongs to the MreC family.</text>
</comment>
<sequence>MFKFISTYRLYISIVATLIGLFLLMYQTHNEKGTSRLQIAVQTLTYPLQASVHSAASTFSNLWNSYISLIEVNEENKRLKQQLLDMEEKLSQHIESSVQFSRLRAQLLFAQKKASEKIFAEIIGESADNTHQIRLINRGSNQLLQRNFVVLRKEGLVGRIQSVSPYQSSVQLIIDHRSRVPALIQRNRVRGLVYGTHEGMEMRQINQHSKIKIGDRVISSGLGGLYPKGILIGWVSEIRHQAHELFKTARLDSAVDFSRIEEVFTILPSKSGSHLFIE</sequence>
<dbReference type="InterPro" id="IPR042177">
    <property type="entry name" value="Cell/Rod_1"/>
</dbReference>
<evidence type="ECO:0000256" key="4">
    <source>
        <dbReference type="ARBA" id="ARBA00032089"/>
    </source>
</evidence>
<keyword evidence="6" id="KW-0472">Membrane</keyword>
<feature type="transmembrane region" description="Helical" evidence="6">
    <location>
        <begin position="6"/>
        <end position="26"/>
    </location>
</feature>
<dbReference type="PANTHER" id="PTHR34138:SF1">
    <property type="entry name" value="CELL SHAPE-DETERMINING PROTEIN MREC"/>
    <property type="match status" value="1"/>
</dbReference>
<dbReference type="PANTHER" id="PTHR34138">
    <property type="entry name" value="CELL SHAPE-DETERMINING PROTEIN MREC"/>
    <property type="match status" value="1"/>
</dbReference>
<reference evidence="8" key="1">
    <citation type="submission" date="2018-05" db="EMBL/GenBank/DDBJ databases">
        <authorList>
            <person name="Lanie J.A."/>
            <person name="Ng W.-L."/>
            <person name="Kazmierczak K.M."/>
            <person name="Andrzejewski T.M."/>
            <person name="Davidsen T.M."/>
            <person name="Wayne K.J."/>
            <person name="Tettelin H."/>
            <person name="Glass J.I."/>
            <person name="Rusch D."/>
            <person name="Podicherti R."/>
            <person name="Tsui H.-C.T."/>
            <person name="Winkler M.E."/>
        </authorList>
    </citation>
    <scope>NUCLEOTIDE SEQUENCE</scope>
</reference>
<name>A0A381N8A0_9ZZZZ</name>
<evidence type="ECO:0000259" key="7">
    <source>
        <dbReference type="Pfam" id="PF04085"/>
    </source>
</evidence>
<evidence type="ECO:0000313" key="8">
    <source>
        <dbReference type="EMBL" id="SUZ50851.1"/>
    </source>
</evidence>
<feature type="domain" description="Rod shape-determining protein MreC beta-barrel core" evidence="7">
    <location>
        <begin position="122"/>
        <end position="265"/>
    </location>
</feature>
<keyword evidence="6" id="KW-0812">Transmembrane</keyword>
<dbReference type="GO" id="GO:0005886">
    <property type="term" value="C:plasma membrane"/>
    <property type="evidence" value="ECO:0007669"/>
    <property type="project" value="TreeGrafter"/>
</dbReference>
<dbReference type="EMBL" id="UINC01000192">
    <property type="protein sequence ID" value="SUZ50851.1"/>
    <property type="molecule type" value="Genomic_DNA"/>
</dbReference>
<evidence type="ECO:0000256" key="5">
    <source>
        <dbReference type="SAM" id="Coils"/>
    </source>
</evidence>
<dbReference type="Gene3D" id="2.40.10.340">
    <property type="entry name" value="Rod shape-determining protein MreC, domain 1"/>
    <property type="match status" value="1"/>
</dbReference>
<feature type="coiled-coil region" evidence="5">
    <location>
        <begin position="69"/>
        <end position="96"/>
    </location>
</feature>
<evidence type="ECO:0000256" key="6">
    <source>
        <dbReference type="SAM" id="Phobius"/>
    </source>
</evidence>
<dbReference type="Pfam" id="PF04085">
    <property type="entry name" value="MreC"/>
    <property type="match status" value="1"/>
</dbReference>
<accession>A0A381N8A0</accession>
<evidence type="ECO:0000256" key="1">
    <source>
        <dbReference type="ARBA" id="ARBA00009369"/>
    </source>
</evidence>
<evidence type="ECO:0000256" key="2">
    <source>
        <dbReference type="ARBA" id="ARBA00013855"/>
    </source>
</evidence>
<dbReference type="GO" id="GO:0008360">
    <property type="term" value="P:regulation of cell shape"/>
    <property type="evidence" value="ECO:0007669"/>
    <property type="project" value="UniProtKB-KW"/>
</dbReference>
<dbReference type="NCBIfam" id="TIGR00219">
    <property type="entry name" value="mreC"/>
    <property type="match status" value="1"/>
</dbReference>
<dbReference type="PIRSF" id="PIRSF038471">
    <property type="entry name" value="MreC"/>
    <property type="match status" value="1"/>
</dbReference>
<proteinExistence type="inferred from homology"/>
<dbReference type="InterPro" id="IPR007221">
    <property type="entry name" value="MreC"/>
</dbReference>
<protein>
    <recommendedName>
        <fullName evidence="2">Cell shape-determining protein MreC</fullName>
    </recommendedName>
    <alternativeName>
        <fullName evidence="4">Cell shape protein MreC</fullName>
    </alternativeName>
</protein>
<dbReference type="AlphaFoldDB" id="A0A381N8A0"/>
<keyword evidence="5" id="KW-0175">Coiled coil</keyword>
<dbReference type="InterPro" id="IPR055342">
    <property type="entry name" value="MreC_beta-barrel_core"/>
</dbReference>
<organism evidence="8">
    <name type="scientific">marine metagenome</name>
    <dbReference type="NCBI Taxonomy" id="408172"/>
    <lineage>
        <taxon>unclassified sequences</taxon>
        <taxon>metagenomes</taxon>
        <taxon>ecological metagenomes</taxon>
    </lineage>
</organism>
<dbReference type="InterPro" id="IPR042175">
    <property type="entry name" value="Cell/Rod_MreC_2"/>
</dbReference>
<keyword evidence="6" id="KW-1133">Transmembrane helix</keyword>
<gene>
    <name evidence="8" type="ORF">METZ01_LOCUS3705</name>
</gene>
<evidence type="ECO:0000256" key="3">
    <source>
        <dbReference type="ARBA" id="ARBA00022960"/>
    </source>
</evidence>
<keyword evidence="3" id="KW-0133">Cell shape</keyword>